<evidence type="ECO:0000313" key="1">
    <source>
        <dbReference type="EMBL" id="CAG8808944.1"/>
    </source>
</evidence>
<organism evidence="1 2">
    <name type="scientific">Racocetra persica</name>
    <dbReference type="NCBI Taxonomy" id="160502"/>
    <lineage>
        <taxon>Eukaryota</taxon>
        <taxon>Fungi</taxon>
        <taxon>Fungi incertae sedis</taxon>
        <taxon>Mucoromycota</taxon>
        <taxon>Glomeromycotina</taxon>
        <taxon>Glomeromycetes</taxon>
        <taxon>Diversisporales</taxon>
        <taxon>Gigasporaceae</taxon>
        <taxon>Racocetra</taxon>
    </lineage>
</organism>
<gene>
    <name evidence="1" type="ORF">RPERSI_LOCUS22747</name>
</gene>
<protein>
    <submittedName>
        <fullName evidence="1">10587_t:CDS:1</fullName>
    </submittedName>
</protein>
<proteinExistence type="predicted"/>
<reference evidence="1" key="1">
    <citation type="submission" date="2021-06" db="EMBL/GenBank/DDBJ databases">
        <authorList>
            <person name="Kallberg Y."/>
            <person name="Tangrot J."/>
            <person name="Rosling A."/>
        </authorList>
    </citation>
    <scope>NUCLEOTIDE SEQUENCE</scope>
    <source>
        <strain evidence="1">MA461A</strain>
    </source>
</reference>
<feature type="non-terminal residue" evidence="1">
    <location>
        <position position="45"/>
    </location>
</feature>
<feature type="non-terminal residue" evidence="1">
    <location>
        <position position="1"/>
    </location>
</feature>
<dbReference type="EMBL" id="CAJVQC010069483">
    <property type="protein sequence ID" value="CAG8808944.1"/>
    <property type="molecule type" value="Genomic_DNA"/>
</dbReference>
<dbReference type="Proteomes" id="UP000789920">
    <property type="component" value="Unassembled WGS sequence"/>
</dbReference>
<keyword evidence="2" id="KW-1185">Reference proteome</keyword>
<evidence type="ECO:0000313" key="2">
    <source>
        <dbReference type="Proteomes" id="UP000789920"/>
    </source>
</evidence>
<sequence length="45" mass="5450">VFTEYLIDEDEFIHVIYDDETLENENHTVNDDTIHFKNNLPIQKK</sequence>
<name>A0ACA9RSI5_9GLOM</name>
<comment type="caution">
    <text evidence="1">The sequence shown here is derived from an EMBL/GenBank/DDBJ whole genome shotgun (WGS) entry which is preliminary data.</text>
</comment>
<accession>A0ACA9RSI5</accession>